<organism evidence="1">
    <name type="scientific">Anguilla anguilla</name>
    <name type="common">European freshwater eel</name>
    <name type="synonym">Muraena anguilla</name>
    <dbReference type="NCBI Taxonomy" id="7936"/>
    <lineage>
        <taxon>Eukaryota</taxon>
        <taxon>Metazoa</taxon>
        <taxon>Chordata</taxon>
        <taxon>Craniata</taxon>
        <taxon>Vertebrata</taxon>
        <taxon>Euteleostomi</taxon>
        <taxon>Actinopterygii</taxon>
        <taxon>Neopterygii</taxon>
        <taxon>Teleostei</taxon>
        <taxon>Anguilliformes</taxon>
        <taxon>Anguillidae</taxon>
        <taxon>Anguilla</taxon>
    </lineage>
</organism>
<accession>A0A0E9VDB5</accession>
<reference evidence="1" key="1">
    <citation type="submission" date="2014-11" db="EMBL/GenBank/DDBJ databases">
        <authorList>
            <person name="Amaro Gonzalez C."/>
        </authorList>
    </citation>
    <scope>NUCLEOTIDE SEQUENCE</scope>
</reference>
<dbReference type="EMBL" id="GBXM01033137">
    <property type="protein sequence ID" value="JAH75440.1"/>
    <property type="molecule type" value="Transcribed_RNA"/>
</dbReference>
<reference evidence="1" key="2">
    <citation type="journal article" date="2015" name="Fish Shellfish Immunol.">
        <title>Early steps in the European eel (Anguilla anguilla)-Vibrio vulnificus interaction in the gills: Role of the RtxA13 toxin.</title>
        <authorList>
            <person name="Callol A."/>
            <person name="Pajuelo D."/>
            <person name="Ebbesson L."/>
            <person name="Teles M."/>
            <person name="MacKenzie S."/>
            <person name="Amaro C."/>
        </authorList>
    </citation>
    <scope>NUCLEOTIDE SEQUENCE</scope>
</reference>
<protein>
    <submittedName>
        <fullName evidence="1">Uncharacterized protein</fullName>
    </submittedName>
</protein>
<evidence type="ECO:0000313" key="1">
    <source>
        <dbReference type="EMBL" id="JAH75440.1"/>
    </source>
</evidence>
<name>A0A0E9VDB5_ANGAN</name>
<sequence>MLVQSVSQCPQIAQLRHSVLLQPN</sequence>
<dbReference type="AlphaFoldDB" id="A0A0E9VDB5"/>
<proteinExistence type="predicted"/>